<keyword evidence="5 7" id="KW-0573">Peptidoglycan synthesis</keyword>
<reference evidence="11 12" key="1">
    <citation type="submission" date="2019-04" db="EMBL/GenBank/DDBJ databases">
        <title>Phreatobacter aquaticus sp. nov.</title>
        <authorList>
            <person name="Choi A."/>
            <person name="Baek K."/>
        </authorList>
    </citation>
    <scope>NUCLEOTIDE SEQUENCE [LARGE SCALE GENOMIC DNA]</scope>
    <source>
        <strain evidence="11 12">NMCR1094</strain>
    </source>
</reference>
<dbReference type="InterPro" id="IPR052905">
    <property type="entry name" value="LD-transpeptidase_YkuD-like"/>
</dbReference>
<keyword evidence="4 7" id="KW-0133">Cell shape</keyword>
<dbReference type="GO" id="GO:0016740">
    <property type="term" value="F:transferase activity"/>
    <property type="evidence" value="ECO:0007669"/>
    <property type="project" value="UniProtKB-KW"/>
</dbReference>
<accession>A0A4D7QJV3</accession>
<dbReference type="EMBL" id="CP039865">
    <property type="protein sequence ID" value="QCK85989.1"/>
    <property type="molecule type" value="Genomic_DNA"/>
</dbReference>
<dbReference type="PROSITE" id="PS52029">
    <property type="entry name" value="LD_TPASE"/>
    <property type="match status" value="1"/>
</dbReference>
<evidence type="ECO:0000256" key="7">
    <source>
        <dbReference type="PROSITE-ProRule" id="PRU01373"/>
    </source>
</evidence>
<dbReference type="SUPFAM" id="SSF141523">
    <property type="entry name" value="L,D-transpeptidase catalytic domain-like"/>
    <property type="match status" value="1"/>
</dbReference>
<organism evidence="11 12">
    <name type="scientific">Phreatobacter aquaticus</name>
    <dbReference type="NCBI Taxonomy" id="2570229"/>
    <lineage>
        <taxon>Bacteria</taxon>
        <taxon>Pseudomonadati</taxon>
        <taxon>Pseudomonadota</taxon>
        <taxon>Alphaproteobacteria</taxon>
        <taxon>Hyphomicrobiales</taxon>
        <taxon>Phreatobacteraceae</taxon>
        <taxon>Phreatobacter</taxon>
    </lineage>
</organism>
<feature type="domain" description="L,D-TPase catalytic" evidence="10">
    <location>
        <begin position="227"/>
        <end position="403"/>
    </location>
</feature>
<evidence type="ECO:0000256" key="9">
    <source>
        <dbReference type="SAM" id="SignalP"/>
    </source>
</evidence>
<dbReference type="GO" id="GO:0008360">
    <property type="term" value="P:regulation of cell shape"/>
    <property type="evidence" value="ECO:0007669"/>
    <property type="project" value="UniProtKB-UniRule"/>
</dbReference>
<comment type="pathway">
    <text evidence="1 7">Cell wall biogenesis; peptidoglycan biosynthesis.</text>
</comment>
<dbReference type="GO" id="GO:0071555">
    <property type="term" value="P:cell wall organization"/>
    <property type="evidence" value="ECO:0007669"/>
    <property type="project" value="UniProtKB-UniRule"/>
</dbReference>
<dbReference type="InterPro" id="IPR005490">
    <property type="entry name" value="LD_TPept_cat_dom"/>
</dbReference>
<feature type="compositionally biased region" description="Polar residues" evidence="8">
    <location>
        <begin position="94"/>
        <end position="105"/>
    </location>
</feature>
<evidence type="ECO:0000256" key="2">
    <source>
        <dbReference type="ARBA" id="ARBA00005992"/>
    </source>
</evidence>
<sequence length="500" mass="53788">MTHRSSPRIPAALIGAALALVATGSMAQTPAEPTVQAPAPAVSTPAAPAVPAAPADPAAAPTAPAASGQPTPPAAQVARPRRPTPPPAPRVTALSTDPQPTYGPQTIAMTQGALARYRQIAQRGGWGALPTSTPRIAKGSTGPLVVALKQRLAIEGDLDLNQSPGPLFDDVTVEAVKRFQRRVGHLASGAVTAPTIRQLNIPVQSRITALEKSLERLADSRFAFGPRYVVVNIPAAAAEAVEGSIVRRRHVVIVGKPEHASPMVETRLTVVNFNPTWTIPTSIIRRDIIPKMRRNPATLASMRVRMLDRNGNEVNPASINWQTEQAVNYTLRQDPGVGNSLGRVRIDMPNREAVYMHDTPSRRLFNSEARYFSSGCVRVGDVNDFVTWLLAPQGWERSRVDAEMTQTQRKDVRLTQPVPVAWVYMTGWAAPDGTVQFRDDIYSYDVPGAAPVRVVRAADRPPAEPVVLAPPPPPPQPNFFESLFGGGRREAGDPPGGNRF</sequence>
<feature type="compositionally biased region" description="Low complexity" evidence="8">
    <location>
        <begin position="33"/>
        <end position="78"/>
    </location>
</feature>
<keyword evidence="9" id="KW-0732">Signal</keyword>
<evidence type="ECO:0000256" key="5">
    <source>
        <dbReference type="ARBA" id="ARBA00022984"/>
    </source>
</evidence>
<dbReference type="InterPro" id="IPR038063">
    <property type="entry name" value="Transpep_catalytic_dom"/>
</dbReference>
<dbReference type="InterPro" id="IPR002477">
    <property type="entry name" value="Peptidoglycan-bd-like"/>
</dbReference>
<evidence type="ECO:0000313" key="12">
    <source>
        <dbReference type="Proteomes" id="UP000298588"/>
    </source>
</evidence>
<feature type="chain" id="PRO_5020456131" evidence="9">
    <location>
        <begin position="28"/>
        <end position="500"/>
    </location>
</feature>
<dbReference type="RefSeq" id="WP_137099321.1">
    <property type="nucleotide sequence ID" value="NZ_CP039865.1"/>
</dbReference>
<evidence type="ECO:0000259" key="10">
    <source>
        <dbReference type="PROSITE" id="PS52029"/>
    </source>
</evidence>
<evidence type="ECO:0000256" key="3">
    <source>
        <dbReference type="ARBA" id="ARBA00022679"/>
    </source>
</evidence>
<dbReference type="Pfam" id="PF01471">
    <property type="entry name" value="PG_binding_1"/>
    <property type="match status" value="1"/>
</dbReference>
<dbReference type="UniPathway" id="UPA00219"/>
<dbReference type="SUPFAM" id="SSF47090">
    <property type="entry name" value="PGBD-like"/>
    <property type="match status" value="1"/>
</dbReference>
<keyword evidence="3" id="KW-0808">Transferase</keyword>
<feature type="active site" description="Proton donor/acceptor" evidence="7">
    <location>
        <position position="357"/>
    </location>
</feature>
<dbReference type="Gene3D" id="1.10.101.10">
    <property type="entry name" value="PGBD-like superfamily/PGBD"/>
    <property type="match status" value="1"/>
</dbReference>
<feature type="signal peptide" evidence="9">
    <location>
        <begin position="1"/>
        <end position="27"/>
    </location>
</feature>
<evidence type="ECO:0000256" key="1">
    <source>
        <dbReference type="ARBA" id="ARBA00004752"/>
    </source>
</evidence>
<dbReference type="Gene3D" id="2.40.440.10">
    <property type="entry name" value="L,D-transpeptidase catalytic domain-like"/>
    <property type="match status" value="1"/>
</dbReference>
<proteinExistence type="inferred from homology"/>
<evidence type="ECO:0000256" key="8">
    <source>
        <dbReference type="SAM" id="MobiDB-lite"/>
    </source>
</evidence>
<feature type="region of interest" description="Disordered" evidence="8">
    <location>
        <begin position="27"/>
        <end position="105"/>
    </location>
</feature>
<dbReference type="OrthoDB" id="9778545at2"/>
<dbReference type="PANTHER" id="PTHR41533:SF1">
    <property type="entry name" value="L,D-TRANSPEPTIDASE YCBB-RELATED"/>
    <property type="match status" value="1"/>
</dbReference>
<feature type="region of interest" description="Disordered" evidence="8">
    <location>
        <begin position="463"/>
        <end position="500"/>
    </location>
</feature>
<feature type="active site" description="Nucleophile" evidence="7">
    <location>
        <position position="376"/>
    </location>
</feature>
<dbReference type="Pfam" id="PF03734">
    <property type="entry name" value="YkuD"/>
    <property type="match status" value="1"/>
</dbReference>
<dbReference type="GO" id="GO:0009252">
    <property type="term" value="P:peptidoglycan biosynthetic process"/>
    <property type="evidence" value="ECO:0007669"/>
    <property type="project" value="UniProtKB-UniPathway"/>
</dbReference>
<evidence type="ECO:0000256" key="4">
    <source>
        <dbReference type="ARBA" id="ARBA00022960"/>
    </source>
</evidence>
<dbReference type="InterPro" id="IPR036366">
    <property type="entry name" value="PGBDSf"/>
</dbReference>
<protein>
    <submittedName>
        <fullName evidence="11">Murein L,D-transpeptidase</fullName>
    </submittedName>
</protein>
<evidence type="ECO:0000313" key="11">
    <source>
        <dbReference type="EMBL" id="QCK85989.1"/>
    </source>
</evidence>
<keyword evidence="12" id="KW-1185">Reference proteome</keyword>
<name>A0A4D7QJV3_9HYPH</name>
<dbReference type="AlphaFoldDB" id="A0A4D7QJV3"/>
<comment type="similarity">
    <text evidence="2">Belongs to the YkuD family.</text>
</comment>
<feature type="compositionally biased region" description="Pro residues" evidence="8">
    <location>
        <begin position="468"/>
        <end position="477"/>
    </location>
</feature>
<dbReference type="Proteomes" id="UP000298588">
    <property type="component" value="Chromosome"/>
</dbReference>
<gene>
    <name evidence="11" type="ORF">E8L99_09580</name>
</gene>
<dbReference type="PANTHER" id="PTHR41533">
    <property type="entry name" value="L,D-TRANSPEPTIDASE HI_1667-RELATED"/>
    <property type="match status" value="1"/>
</dbReference>
<dbReference type="CDD" id="cd16913">
    <property type="entry name" value="YkuD_like"/>
    <property type="match status" value="1"/>
</dbReference>
<dbReference type="KEGG" id="paqt:E8L99_09580"/>
<keyword evidence="6 7" id="KW-0961">Cell wall biogenesis/degradation</keyword>
<dbReference type="GO" id="GO:0004180">
    <property type="term" value="F:carboxypeptidase activity"/>
    <property type="evidence" value="ECO:0007669"/>
    <property type="project" value="UniProtKB-ARBA"/>
</dbReference>
<evidence type="ECO:0000256" key="6">
    <source>
        <dbReference type="ARBA" id="ARBA00023316"/>
    </source>
</evidence>
<dbReference type="InterPro" id="IPR036365">
    <property type="entry name" value="PGBD-like_sf"/>
</dbReference>